<evidence type="ECO:0000256" key="2">
    <source>
        <dbReference type="ARBA" id="ARBA00034247"/>
    </source>
</evidence>
<name>A0A480AWF7_9BURK</name>
<dbReference type="Proteomes" id="UP000301751">
    <property type="component" value="Unassembled WGS sequence"/>
</dbReference>
<dbReference type="Pfam" id="PF00990">
    <property type="entry name" value="GGDEF"/>
    <property type="match status" value="1"/>
</dbReference>
<gene>
    <name evidence="4" type="ORF">AQPW35_43070</name>
</gene>
<dbReference type="EC" id="2.7.7.65" evidence="1"/>
<dbReference type="PROSITE" id="PS50887">
    <property type="entry name" value="GGDEF"/>
    <property type="match status" value="1"/>
</dbReference>
<feature type="domain" description="GGDEF" evidence="3">
    <location>
        <begin position="226"/>
        <end position="357"/>
    </location>
</feature>
<dbReference type="InterPro" id="IPR003018">
    <property type="entry name" value="GAF"/>
</dbReference>
<dbReference type="InterPro" id="IPR000160">
    <property type="entry name" value="GGDEF_dom"/>
</dbReference>
<dbReference type="Pfam" id="PF13185">
    <property type="entry name" value="GAF_2"/>
    <property type="match status" value="1"/>
</dbReference>
<dbReference type="PANTHER" id="PTHR45138:SF9">
    <property type="entry name" value="DIGUANYLATE CYCLASE DGCM-RELATED"/>
    <property type="match status" value="1"/>
</dbReference>
<dbReference type="NCBIfam" id="TIGR00254">
    <property type="entry name" value="GGDEF"/>
    <property type="match status" value="1"/>
</dbReference>
<proteinExistence type="predicted"/>
<dbReference type="FunFam" id="3.30.70.270:FF:000001">
    <property type="entry name" value="Diguanylate cyclase domain protein"/>
    <property type="match status" value="1"/>
</dbReference>
<dbReference type="AlphaFoldDB" id="A0A480AWF7"/>
<dbReference type="InterPro" id="IPR043128">
    <property type="entry name" value="Rev_trsase/Diguanyl_cyclase"/>
</dbReference>
<evidence type="ECO:0000259" key="3">
    <source>
        <dbReference type="PROSITE" id="PS50887"/>
    </source>
</evidence>
<dbReference type="GO" id="GO:0005886">
    <property type="term" value="C:plasma membrane"/>
    <property type="evidence" value="ECO:0007669"/>
    <property type="project" value="TreeGrafter"/>
</dbReference>
<dbReference type="OrthoDB" id="9805474at2"/>
<keyword evidence="5" id="KW-1185">Reference proteome</keyword>
<dbReference type="Gene3D" id="3.30.70.270">
    <property type="match status" value="1"/>
</dbReference>
<evidence type="ECO:0000256" key="1">
    <source>
        <dbReference type="ARBA" id="ARBA00012528"/>
    </source>
</evidence>
<accession>A0A480AWF7</accession>
<dbReference type="GO" id="GO:0052621">
    <property type="term" value="F:diguanylate cyclase activity"/>
    <property type="evidence" value="ECO:0007669"/>
    <property type="project" value="UniProtKB-EC"/>
</dbReference>
<comment type="caution">
    <text evidence="4">The sequence shown here is derived from an EMBL/GenBank/DDBJ whole genome shotgun (WGS) entry which is preliminary data.</text>
</comment>
<dbReference type="Gene3D" id="3.30.450.40">
    <property type="match status" value="1"/>
</dbReference>
<dbReference type="InterPro" id="IPR029016">
    <property type="entry name" value="GAF-like_dom_sf"/>
</dbReference>
<dbReference type="SUPFAM" id="SSF55073">
    <property type="entry name" value="Nucleotide cyclase"/>
    <property type="match status" value="1"/>
</dbReference>
<evidence type="ECO:0000313" key="4">
    <source>
        <dbReference type="EMBL" id="GCL65226.1"/>
    </source>
</evidence>
<comment type="catalytic activity">
    <reaction evidence="2">
        <text>2 GTP = 3',3'-c-di-GMP + 2 diphosphate</text>
        <dbReference type="Rhea" id="RHEA:24898"/>
        <dbReference type="ChEBI" id="CHEBI:33019"/>
        <dbReference type="ChEBI" id="CHEBI:37565"/>
        <dbReference type="ChEBI" id="CHEBI:58805"/>
        <dbReference type="EC" id="2.7.7.65"/>
    </reaction>
</comment>
<dbReference type="SMART" id="SM00267">
    <property type="entry name" value="GGDEF"/>
    <property type="match status" value="1"/>
</dbReference>
<reference evidence="5" key="1">
    <citation type="submission" date="2019-03" db="EMBL/GenBank/DDBJ databases">
        <title>Aquabacterium pictum sp.nov., the first bacteriochlorophyll a-containing freshwater bacterium in the genus Aquabacterium of the class Betaproteobacteria.</title>
        <authorList>
            <person name="Hirose S."/>
            <person name="Tank M."/>
            <person name="Hara E."/>
            <person name="Tamaki H."/>
            <person name="Takaichi S."/>
            <person name="Haruta S."/>
            <person name="Hanada S."/>
        </authorList>
    </citation>
    <scope>NUCLEOTIDE SEQUENCE [LARGE SCALE GENOMIC DNA]</scope>
    <source>
        <strain evidence="5">W35</strain>
    </source>
</reference>
<dbReference type="GO" id="GO:1902201">
    <property type="term" value="P:negative regulation of bacterial-type flagellum-dependent cell motility"/>
    <property type="evidence" value="ECO:0007669"/>
    <property type="project" value="TreeGrafter"/>
</dbReference>
<dbReference type="GO" id="GO:0043709">
    <property type="term" value="P:cell adhesion involved in single-species biofilm formation"/>
    <property type="evidence" value="ECO:0007669"/>
    <property type="project" value="TreeGrafter"/>
</dbReference>
<dbReference type="PANTHER" id="PTHR45138">
    <property type="entry name" value="REGULATORY COMPONENTS OF SENSORY TRANSDUCTION SYSTEM"/>
    <property type="match status" value="1"/>
</dbReference>
<dbReference type="SUPFAM" id="SSF55781">
    <property type="entry name" value="GAF domain-like"/>
    <property type="match status" value="1"/>
</dbReference>
<dbReference type="CDD" id="cd01949">
    <property type="entry name" value="GGDEF"/>
    <property type="match status" value="1"/>
</dbReference>
<organism evidence="4 5">
    <name type="scientific">Pseudaquabacterium pictum</name>
    <dbReference type="NCBI Taxonomy" id="2315236"/>
    <lineage>
        <taxon>Bacteria</taxon>
        <taxon>Pseudomonadati</taxon>
        <taxon>Pseudomonadota</taxon>
        <taxon>Betaproteobacteria</taxon>
        <taxon>Burkholderiales</taxon>
        <taxon>Sphaerotilaceae</taxon>
        <taxon>Pseudaquabacterium</taxon>
    </lineage>
</organism>
<protein>
    <recommendedName>
        <fullName evidence="1">diguanylate cyclase</fullName>
        <ecNumber evidence="1">2.7.7.65</ecNumber>
    </recommendedName>
</protein>
<evidence type="ECO:0000313" key="5">
    <source>
        <dbReference type="Proteomes" id="UP000301751"/>
    </source>
</evidence>
<dbReference type="InterPro" id="IPR029787">
    <property type="entry name" value="Nucleotide_cyclase"/>
</dbReference>
<dbReference type="EMBL" id="BJCL01000014">
    <property type="protein sequence ID" value="GCL65226.1"/>
    <property type="molecule type" value="Genomic_DNA"/>
</dbReference>
<sequence>MGIREWLRPDIASPETSAWQALSGVAEALVVCAGAVLDIDDEQQLLQHYCDQLTELVPSLRLAWIWFGDPDTRMIVPQVRAGAARAYAEHLCIPRTRLTERGPAYRALQGQRSEPYRISATSLFGPWREMARQHAMQEVLVLPLQSSVDAQRGVLALYADVPGYFERIGLPLFEAMAGLFSSALSRAARHKALENAVMVDALTGLKNRHAVPVLQRQLLRADDDAAPAALLLLDIDHFKSINDVHGHAVGDQVLGAIGQTLRLHVRSGDLVLRWGGEEFLLGLPGASADAAWAVAESLRQQVAAVRHVQADGQLFNVTVSIGVASLLPAESLDQAVQRADGALYAAKRGGRNRSVLA</sequence>
<dbReference type="InterPro" id="IPR050469">
    <property type="entry name" value="Diguanylate_Cyclase"/>
</dbReference>